<dbReference type="RefSeq" id="WP_343970543.1">
    <property type="nucleotide sequence ID" value="NZ_BAAAGK010000087.1"/>
</dbReference>
<dbReference type="SUPFAM" id="SSF56349">
    <property type="entry name" value="DNA breaking-rejoining enzymes"/>
    <property type="match status" value="1"/>
</dbReference>
<protein>
    <submittedName>
        <fullName evidence="4">Tyrosine-type recombinase/integrase</fullName>
    </submittedName>
</protein>
<keyword evidence="1" id="KW-0233">DNA recombination</keyword>
<organism evidence="4 5">
    <name type="scientific">Streptosporangium amethystogenes subsp. fukuiense</name>
    <dbReference type="NCBI Taxonomy" id="698418"/>
    <lineage>
        <taxon>Bacteria</taxon>
        <taxon>Bacillati</taxon>
        <taxon>Actinomycetota</taxon>
        <taxon>Actinomycetes</taxon>
        <taxon>Streptosporangiales</taxon>
        <taxon>Streptosporangiaceae</taxon>
        <taxon>Streptosporangium</taxon>
    </lineage>
</organism>
<evidence type="ECO:0000313" key="4">
    <source>
        <dbReference type="EMBL" id="MFC7604651.1"/>
    </source>
</evidence>
<proteinExistence type="predicted"/>
<accession>A0ABW2T9W3</accession>
<feature type="domain" description="Tyr recombinase" evidence="3">
    <location>
        <begin position="17"/>
        <end position="88"/>
    </location>
</feature>
<evidence type="ECO:0000259" key="3">
    <source>
        <dbReference type="Pfam" id="PF00589"/>
    </source>
</evidence>
<gene>
    <name evidence="4" type="ORF">ACFQVD_31535</name>
</gene>
<reference evidence="5" key="1">
    <citation type="journal article" date="2019" name="Int. J. Syst. Evol. Microbiol.">
        <title>The Global Catalogue of Microorganisms (GCM) 10K type strain sequencing project: providing services to taxonomists for standard genome sequencing and annotation.</title>
        <authorList>
            <consortium name="The Broad Institute Genomics Platform"/>
            <consortium name="The Broad Institute Genome Sequencing Center for Infectious Disease"/>
            <person name="Wu L."/>
            <person name="Ma J."/>
        </authorList>
    </citation>
    <scope>NUCLEOTIDE SEQUENCE [LARGE SCALE GENOMIC DNA]</scope>
    <source>
        <strain evidence="5">JCM 10083</strain>
    </source>
</reference>
<name>A0ABW2T9W3_9ACTN</name>
<dbReference type="Pfam" id="PF00589">
    <property type="entry name" value="Phage_integrase"/>
    <property type="match status" value="1"/>
</dbReference>
<dbReference type="Proteomes" id="UP001596514">
    <property type="component" value="Unassembled WGS sequence"/>
</dbReference>
<evidence type="ECO:0000256" key="1">
    <source>
        <dbReference type="ARBA" id="ARBA00023172"/>
    </source>
</evidence>
<comment type="caution">
    <text evidence="4">The sequence shown here is derived from an EMBL/GenBank/DDBJ whole genome shotgun (WGS) entry which is preliminary data.</text>
</comment>
<dbReference type="InterPro" id="IPR011010">
    <property type="entry name" value="DNA_brk_join_enz"/>
</dbReference>
<dbReference type="EMBL" id="JBHTEE010000001">
    <property type="protein sequence ID" value="MFC7604651.1"/>
    <property type="molecule type" value="Genomic_DNA"/>
</dbReference>
<evidence type="ECO:0000256" key="2">
    <source>
        <dbReference type="SAM" id="MobiDB-lite"/>
    </source>
</evidence>
<evidence type="ECO:0000313" key="5">
    <source>
        <dbReference type="Proteomes" id="UP001596514"/>
    </source>
</evidence>
<dbReference type="InterPro" id="IPR002104">
    <property type="entry name" value="Integrase_catalytic"/>
</dbReference>
<feature type="region of interest" description="Disordered" evidence="2">
    <location>
        <begin position="106"/>
        <end position="129"/>
    </location>
</feature>
<keyword evidence="5" id="KW-1185">Reference proteome</keyword>
<dbReference type="InterPro" id="IPR013762">
    <property type="entry name" value="Integrase-like_cat_sf"/>
</dbReference>
<dbReference type="Gene3D" id="1.10.443.10">
    <property type="entry name" value="Intergrase catalytic core"/>
    <property type="match status" value="1"/>
</dbReference>
<sequence length="160" mass="17377">MIPELIIEDLRAHVKNFTQDGDKGLIFAGPDDGPLRNTNFNRRVWAQALKDADLPKIHFHDLRHTGNTLAPNAGASIRELMERMGHSKHAGRDALSALDVRAAAGGGTDRPWGTWEGIGHATGTGAKEGRMKIKAQVTATVPDLGFFVSERKWSLGDSNS</sequence>